<name>G3J3K8_CORMM</name>
<dbReference type="HOGENOM" id="CLU_1015702_0_0_1"/>
<gene>
    <name evidence="2" type="ORF">CCM_00338</name>
</gene>
<reference evidence="2 3" key="1">
    <citation type="journal article" date="2011" name="Genome Biol.">
        <title>Genome sequence of the insect pathogenic fungus Cordyceps militaris, a valued traditional Chinese medicine.</title>
        <authorList>
            <person name="Zheng P."/>
            <person name="Xia Y."/>
            <person name="Xiao G."/>
            <person name="Xiong C."/>
            <person name="Hu X."/>
            <person name="Zhang S."/>
            <person name="Zheng H."/>
            <person name="Huang Y."/>
            <person name="Zhou Y."/>
            <person name="Wang S."/>
            <person name="Zhao G.P."/>
            <person name="Liu X."/>
            <person name="St Leger R.J."/>
            <person name="Wang C."/>
        </authorList>
    </citation>
    <scope>NUCLEOTIDE SEQUENCE [LARGE SCALE GENOMIC DNA]</scope>
    <source>
        <strain evidence="2 3">CM01</strain>
    </source>
</reference>
<dbReference type="InParanoid" id="G3J3K8"/>
<dbReference type="GeneID" id="18162373"/>
<protein>
    <submittedName>
        <fullName evidence="2">Uncharacterized protein</fullName>
    </submittedName>
</protein>
<evidence type="ECO:0000313" key="3">
    <source>
        <dbReference type="Proteomes" id="UP000001610"/>
    </source>
</evidence>
<feature type="region of interest" description="Disordered" evidence="1">
    <location>
        <begin position="39"/>
        <end position="58"/>
    </location>
</feature>
<dbReference type="AlphaFoldDB" id="G3J3K8"/>
<proteinExistence type="predicted"/>
<dbReference type="EMBL" id="JH126399">
    <property type="protein sequence ID" value="EGX95684.1"/>
    <property type="molecule type" value="Genomic_DNA"/>
</dbReference>
<dbReference type="VEuPathDB" id="FungiDB:CCM_00338"/>
<dbReference type="RefSeq" id="XP_006665561.1">
    <property type="nucleotide sequence ID" value="XM_006665498.1"/>
</dbReference>
<dbReference type="Proteomes" id="UP000001610">
    <property type="component" value="Unassembled WGS sequence"/>
</dbReference>
<organism evidence="2 3">
    <name type="scientific">Cordyceps militaris (strain CM01)</name>
    <name type="common">Caterpillar fungus</name>
    <dbReference type="NCBI Taxonomy" id="983644"/>
    <lineage>
        <taxon>Eukaryota</taxon>
        <taxon>Fungi</taxon>
        <taxon>Dikarya</taxon>
        <taxon>Ascomycota</taxon>
        <taxon>Pezizomycotina</taxon>
        <taxon>Sordariomycetes</taxon>
        <taxon>Hypocreomycetidae</taxon>
        <taxon>Hypocreales</taxon>
        <taxon>Cordycipitaceae</taxon>
        <taxon>Cordyceps</taxon>
    </lineage>
</organism>
<evidence type="ECO:0000256" key="1">
    <source>
        <dbReference type="SAM" id="MobiDB-lite"/>
    </source>
</evidence>
<sequence>MASFAQLSIHLSAISTLSFAPARSSSLQQILGVAASPRSTAVQSKHNPQQQISPHSARSPCITTATTLACKRQSQPRAEGVQVYMPRKPALSSTASILRDRGGQIHQNTTCTGQVAIILSPHQACSLALGSLPYKQQDKREAKESGRPAIAEEPGIRNVLDAATDTYTLRPRVHSSFFADSGHWVRPFFLVTKFIKRGPDACPSDAGIKQASRGPKFFWKGIWLAGLLSRAPIAPPHSRLKNQAEQQKKNKKSRADSVLTEWRDFFGRSHPSLV</sequence>
<evidence type="ECO:0000313" key="2">
    <source>
        <dbReference type="EMBL" id="EGX95684.1"/>
    </source>
</evidence>
<accession>G3J3K8</accession>
<dbReference type="KEGG" id="cmt:CCM_00338"/>
<keyword evidence="3" id="KW-1185">Reference proteome</keyword>